<evidence type="ECO:0000313" key="6">
    <source>
        <dbReference type="Proteomes" id="UP000444960"/>
    </source>
</evidence>
<keyword evidence="2 4" id="KW-0472">Membrane</keyword>
<keyword evidence="4" id="KW-1133">Transmembrane helix</keyword>
<gene>
    <name evidence="5" type="ORF">nbrc107696_21130</name>
</gene>
<comment type="subcellular location">
    <subcellularLocation>
        <location evidence="1">Membrane</location>
    </subcellularLocation>
</comment>
<dbReference type="Proteomes" id="UP000444960">
    <property type="component" value="Unassembled WGS sequence"/>
</dbReference>
<dbReference type="PANTHER" id="PTHR37042">
    <property type="entry name" value="OUTER MEMBRANE PROTEIN RV1973"/>
    <property type="match status" value="1"/>
</dbReference>
<dbReference type="EMBL" id="BJOV01000003">
    <property type="protein sequence ID" value="GEE01667.1"/>
    <property type="molecule type" value="Genomic_DNA"/>
</dbReference>
<protein>
    <recommendedName>
        <fullName evidence="7">Mce-associated membrane protein</fullName>
    </recommendedName>
</protein>
<evidence type="ECO:0000256" key="4">
    <source>
        <dbReference type="SAM" id="Phobius"/>
    </source>
</evidence>
<dbReference type="AlphaFoldDB" id="A0A7I9V8L9"/>
<name>A0A7I9V8L9_9ACTN</name>
<dbReference type="GO" id="GO:0016020">
    <property type="term" value="C:membrane"/>
    <property type="evidence" value="ECO:0007669"/>
    <property type="project" value="UniProtKB-SubCell"/>
</dbReference>
<dbReference type="RefSeq" id="WP_186349757.1">
    <property type="nucleotide sequence ID" value="NZ_BJOV01000003.1"/>
</dbReference>
<reference evidence="6" key="1">
    <citation type="submission" date="2019-06" db="EMBL/GenBank/DDBJ databases">
        <title>Gordonia isolated from sludge of a wastewater treatment plant.</title>
        <authorList>
            <person name="Tamura T."/>
            <person name="Aoyama K."/>
            <person name="Kang Y."/>
            <person name="Saito S."/>
            <person name="Akiyama N."/>
            <person name="Yazawa K."/>
            <person name="Gonoi T."/>
            <person name="Mikami Y."/>
        </authorList>
    </citation>
    <scope>NUCLEOTIDE SEQUENCE [LARGE SCALE GENOMIC DNA]</scope>
    <source>
        <strain evidence="6">NBRC 107696</strain>
    </source>
</reference>
<dbReference type="PANTHER" id="PTHR37042:SF4">
    <property type="entry name" value="OUTER MEMBRANE PROTEIN RV1973"/>
    <property type="match status" value="1"/>
</dbReference>
<sequence length="233" mass="24866">MTITETVTAETTDRDENTSMDDTELREEAVDLTAPSGAPVDEVAEEASDADAGRRGLVRRLGAALSWPAALTRRARTMVVAVLAAVIVAGSAGLAFVWWTADSASADRAAGQSAVDAARRDVPELLSYDYRNIDDAFPASAKKLLTGKFLDEYTQLGASVIQPAAKRDTIVTKADVVEAAVVSAKADDVTVLLFVNQTTTSKELEGPRLDGSRVRVHLLKDGDSWKISEFTPV</sequence>
<organism evidence="5 6">
    <name type="scientific">Gordonia spumicola</name>
    <dbReference type="NCBI Taxonomy" id="589161"/>
    <lineage>
        <taxon>Bacteria</taxon>
        <taxon>Bacillati</taxon>
        <taxon>Actinomycetota</taxon>
        <taxon>Actinomycetes</taxon>
        <taxon>Mycobacteriales</taxon>
        <taxon>Gordoniaceae</taxon>
        <taxon>Gordonia</taxon>
    </lineage>
</organism>
<evidence type="ECO:0008006" key="7">
    <source>
        <dbReference type="Google" id="ProtNLM"/>
    </source>
</evidence>
<evidence type="ECO:0000256" key="2">
    <source>
        <dbReference type="ARBA" id="ARBA00023136"/>
    </source>
</evidence>
<evidence type="ECO:0000256" key="3">
    <source>
        <dbReference type="SAM" id="MobiDB-lite"/>
    </source>
</evidence>
<evidence type="ECO:0000313" key="5">
    <source>
        <dbReference type="EMBL" id="GEE01667.1"/>
    </source>
</evidence>
<feature type="compositionally biased region" description="Low complexity" evidence="3">
    <location>
        <begin position="1"/>
        <end position="10"/>
    </location>
</feature>
<proteinExistence type="predicted"/>
<keyword evidence="4" id="KW-0812">Transmembrane</keyword>
<feature type="transmembrane region" description="Helical" evidence="4">
    <location>
        <begin position="78"/>
        <end position="99"/>
    </location>
</feature>
<keyword evidence="6" id="KW-1185">Reference proteome</keyword>
<evidence type="ECO:0000256" key="1">
    <source>
        <dbReference type="ARBA" id="ARBA00004370"/>
    </source>
</evidence>
<comment type="caution">
    <text evidence="5">The sequence shown here is derived from an EMBL/GenBank/DDBJ whole genome shotgun (WGS) entry which is preliminary data.</text>
</comment>
<feature type="region of interest" description="Disordered" evidence="3">
    <location>
        <begin position="1"/>
        <end position="51"/>
    </location>
</feature>
<accession>A0A7I9V8L9</accession>